<evidence type="ECO:0000313" key="7">
    <source>
        <dbReference type="Proteomes" id="UP000321514"/>
    </source>
</evidence>
<dbReference type="OrthoDB" id="9764467at2"/>
<dbReference type="EMBL" id="FOIB01000017">
    <property type="protein sequence ID" value="SEU41542.1"/>
    <property type="molecule type" value="Genomic_DNA"/>
</dbReference>
<feature type="coiled-coil region" evidence="1">
    <location>
        <begin position="757"/>
        <end position="784"/>
    </location>
</feature>
<name>A0A511TH05_MYXFU</name>
<dbReference type="InterPro" id="IPR038734">
    <property type="entry name" value="YhaN_AAA"/>
</dbReference>
<dbReference type="AlphaFoldDB" id="A0A511TH05"/>
<dbReference type="Proteomes" id="UP000321514">
    <property type="component" value="Unassembled WGS sequence"/>
</dbReference>
<dbReference type="STRING" id="1334629.MFUL124B02_00805"/>
<dbReference type="Pfam" id="PF13514">
    <property type="entry name" value="AAA_27"/>
    <property type="match status" value="1"/>
</dbReference>
<dbReference type="SUPFAM" id="SSF52540">
    <property type="entry name" value="P-loop containing nucleoside triphosphate hydrolases"/>
    <property type="match status" value="1"/>
</dbReference>
<feature type="compositionally biased region" description="Basic and acidic residues" evidence="2">
    <location>
        <begin position="448"/>
        <end position="471"/>
    </location>
</feature>
<dbReference type="Gene3D" id="3.40.50.300">
    <property type="entry name" value="P-loop containing nucleotide triphosphate hydrolases"/>
    <property type="match status" value="2"/>
</dbReference>
<evidence type="ECO:0000256" key="2">
    <source>
        <dbReference type="SAM" id="MobiDB-lite"/>
    </source>
</evidence>
<organism evidence="4 7">
    <name type="scientific">Myxococcus fulvus</name>
    <dbReference type="NCBI Taxonomy" id="33"/>
    <lineage>
        <taxon>Bacteria</taxon>
        <taxon>Pseudomonadati</taxon>
        <taxon>Myxococcota</taxon>
        <taxon>Myxococcia</taxon>
        <taxon>Myxococcales</taxon>
        <taxon>Cystobacterineae</taxon>
        <taxon>Myxococcaceae</taxon>
        <taxon>Myxococcus</taxon>
    </lineage>
</organism>
<evidence type="ECO:0000313" key="6">
    <source>
        <dbReference type="Proteomes" id="UP000183760"/>
    </source>
</evidence>
<accession>A0A511TH05</accession>
<proteinExistence type="predicted"/>
<dbReference type="EMBL" id="BJXR01000080">
    <property type="protein sequence ID" value="GEN13431.1"/>
    <property type="molecule type" value="Genomic_DNA"/>
</dbReference>
<evidence type="ECO:0000313" key="5">
    <source>
        <dbReference type="EMBL" id="SEU41542.1"/>
    </source>
</evidence>
<reference evidence="4 7" key="2">
    <citation type="submission" date="2019-07" db="EMBL/GenBank/DDBJ databases">
        <title>Whole genome shotgun sequence of Myxococcus fulvus NBRC 100333.</title>
        <authorList>
            <person name="Hosoyama A."/>
            <person name="Uohara A."/>
            <person name="Ohji S."/>
            <person name="Ichikawa N."/>
        </authorList>
    </citation>
    <scope>NUCLEOTIDE SEQUENCE [LARGE SCALE GENOMIC DNA]</scope>
    <source>
        <strain evidence="4 7">NBRC 100333</strain>
    </source>
</reference>
<gene>
    <name evidence="4" type="ORF">MFU01_84680</name>
    <name evidence="5" type="ORF">SAMN05443572_11718</name>
</gene>
<dbReference type="PANTHER" id="PTHR41259:SF1">
    <property type="entry name" value="DOUBLE-STRAND BREAK REPAIR RAD50 ATPASE, PUTATIVE-RELATED"/>
    <property type="match status" value="1"/>
</dbReference>
<evidence type="ECO:0000256" key="1">
    <source>
        <dbReference type="SAM" id="Coils"/>
    </source>
</evidence>
<dbReference type="Proteomes" id="UP000183760">
    <property type="component" value="Unassembled WGS sequence"/>
</dbReference>
<reference evidence="5 6" key="1">
    <citation type="submission" date="2016-10" db="EMBL/GenBank/DDBJ databases">
        <authorList>
            <person name="Varghese N."/>
            <person name="Submissions S."/>
        </authorList>
    </citation>
    <scope>NUCLEOTIDE SEQUENCE [LARGE SCALE GENOMIC DNA]</scope>
    <source>
        <strain evidence="5 6">DSM 16525</strain>
    </source>
</reference>
<feature type="region of interest" description="Disordered" evidence="2">
    <location>
        <begin position="435"/>
        <end position="479"/>
    </location>
</feature>
<dbReference type="InterPro" id="IPR027417">
    <property type="entry name" value="P-loop_NTPase"/>
</dbReference>
<keyword evidence="6" id="KW-1185">Reference proteome</keyword>
<dbReference type="RefSeq" id="WP_074959226.1">
    <property type="nucleotide sequence ID" value="NZ_BJXR01000080.1"/>
</dbReference>
<sequence>MKPGLRIDSLRVRRFGHFSELSLELGPGLHLMYGPNEAGKSTLLAFLRAMLFGFEKRGHPERYAPSEEDTPFGGELRLFTATGALTVRRMATPRGRKAESLTVLGADGEPVSEERLKDARGHVTRELYFDVFAFRLEELAGFEQLTEARGASDALVAASMRGARRLPEAMSALSKSAERLYKPSGTNPELNVKLRELEEVQEQLREQGNRPALYFAKRERLEALGGELVGLETRVLEDGRELERLERLSSALSEVTTLAEARAELEGLPSLETFPEGGEARLEDALQRSRSYRGEVARLAEKLSSTEAELTRLATPSPVHGREEALRSALASYAEHSERIRALPARRAALRVKRRQVEMSLEELGLGVDGAGLMGLDLSAGARAGLESLSTRLEAEETGRRESFAAWGRARSERERLDGVLARLESELAELPDVRPSHVRQQQAGSRRMRDVRGELERLGEKKEETRRQLEGSRNSGVGPGAPNVAVIPVWWVPAAAAIVVALAVGAWLMGGTAAGAMCLAGGLLLTGLVELARRRVESARDVERAAQAARLRERQQTEERLRATLAGLAAREEVLHRELLTASMEAGLAPLATLADITVREGLLADLLEKAGRREVLLRERDVLRASHDVASRDERQAGETLRGHEGRLATLNAELAVCLASRKFPSGLPALAALTLWREASALRQRWQDVSAEEAAVSTDEATCTAVVTRLHELTRGLFTHANNDPPHDEDPLSARSTESLVASVNSALDADRERETERRAVDERRRELREEKARLDTLRQSEDAALAALLHEGGGGDEETFRRRAVQARRYAELVRQTRELAQRIEARTGLSDAQVREALRSLGGADGLRITLEQVRSRHSEAQSKLKDVLTEQGATRNQLEQWENDDLLSRLRIQEETLRAKVAELATRYAEDKLALALLNRARHRFEEEQQPRVVQLASEHFALLTEGRYRRVFIPAGDERELRVSDGQRDWSAAQLSRGTREQLYLAFRLAVVRDFGETRGALPLIVDDILVNFDPTRARGAIHLLARLAEQQQVIAFTCHPWLRTLFEAEGARLLMLDAHDASTTRRAG</sequence>
<protein>
    <submittedName>
        <fullName evidence="5">AAA domain-containing protein</fullName>
    </submittedName>
</protein>
<feature type="domain" description="YhaN AAA" evidence="3">
    <location>
        <begin position="6"/>
        <end position="209"/>
    </location>
</feature>
<feature type="coiled-coil region" evidence="1">
    <location>
        <begin position="856"/>
        <end position="913"/>
    </location>
</feature>
<evidence type="ECO:0000259" key="3">
    <source>
        <dbReference type="Pfam" id="PF13514"/>
    </source>
</evidence>
<dbReference type="PANTHER" id="PTHR41259">
    <property type="entry name" value="DOUBLE-STRAND BREAK REPAIR RAD50 ATPASE, PUTATIVE-RELATED"/>
    <property type="match status" value="1"/>
</dbReference>
<evidence type="ECO:0000313" key="4">
    <source>
        <dbReference type="EMBL" id="GEN13431.1"/>
    </source>
</evidence>
<keyword evidence="1" id="KW-0175">Coiled coil</keyword>
<comment type="caution">
    <text evidence="4">The sequence shown here is derived from an EMBL/GenBank/DDBJ whole genome shotgun (WGS) entry which is preliminary data.</text>
</comment>